<dbReference type="eggNOG" id="KOG4168">
    <property type="taxonomic scope" value="Eukaryota"/>
</dbReference>
<evidence type="ECO:0000256" key="1">
    <source>
        <dbReference type="ARBA" id="ARBA00004123"/>
    </source>
</evidence>
<dbReference type="PANTHER" id="PTHR15561:SF0">
    <property type="entry name" value="DNA-DIRECTED RNA POLYMERASE III SUBUNIT RPC9"/>
    <property type="match status" value="1"/>
</dbReference>
<name>S7Q5S6_GLOTA</name>
<evidence type="ECO:0000256" key="2">
    <source>
        <dbReference type="ARBA" id="ARBA00006898"/>
    </source>
</evidence>
<dbReference type="PANTHER" id="PTHR15561">
    <property type="entry name" value="CALCITONIN GENE-RELATED PEPTIDE-RECEPTOR COMPONENT PROTEIN"/>
    <property type="match status" value="1"/>
</dbReference>
<dbReference type="GO" id="GO:0005666">
    <property type="term" value="C:RNA polymerase III complex"/>
    <property type="evidence" value="ECO:0007669"/>
    <property type="project" value="InterPro"/>
</dbReference>
<dbReference type="InterPro" id="IPR006590">
    <property type="entry name" value="RNA_pol_Rpb4/RPC9_core"/>
</dbReference>
<sequence length="215" mass="23700">MEVVNPRSALLSNYEVLALLRELDSDHLAKTKTALRIKKEEEQSGKPTPNATAIEEEICENLRTVEVEALQYLTAEYQPIAAQSDAGITKLVKDIEPYGFTKAEKLQIVNLAPTEPVELYVIVEELEDRLGERMEEVLSHVRASLDPNALPASTAEGSSNGADPNPADPAALQVEEKITTEVYEAETWIQDTNYIEWDDGGEGAGVEGDLEMDEE</sequence>
<dbReference type="GeneID" id="19299392"/>
<dbReference type="HOGENOM" id="CLU_092529_0_0_1"/>
<protein>
    <recommendedName>
        <fullName evidence="3">DNA-directed RNA polymerase III subunit RPC9</fullName>
    </recommendedName>
</protein>
<organism evidence="9 10">
    <name type="scientific">Gloeophyllum trabeum (strain ATCC 11539 / FP-39264 / Madison 617)</name>
    <name type="common">Brown rot fungus</name>
    <dbReference type="NCBI Taxonomy" id="670483"/>
    <lineage>
        <taxon>Eukaryota</taxon>
        <taxon>Fungi</taxon>
        <taxon>Dikarya</taxon>
        <taxon>Basidiomycota</taxon>
        <taxon>Agaricomycotina</taxon>
        <taxon>Agaricomycetes</taxon>
        <taxon>Gloeophyllales</taxon>
        <taxon>Gloeophyllaceae</taxon>
        <taxon>Gloeophyllum</taxon>
    </lineage>
</organism>
<evidence type="ECO:0000256" key="3">
    <source>
        <dbReference type="ARBA" id="ARBA00016672"/>
    </source>
</evidence>
<dbReference type="InterPro" id="IPR038324">
    <property type="entry name" value="Rpb4/RPC9_sf"/>
</dbReference>
<dbReference type="OrthoDB" id="1746530at2759"/>
<keyword evidence="4" id="KW-0240">DNA-directed RNA polymerase</keyword>
<feature type="domain" description="RNA polymerase Rpb4/RPC9 core" evidence="8">
    <location>
        <begin position="1"/>
        <end position="148"/>
    </location>
</feature>
<evidence type="ECO:0000313" key="10">
    <source>
        <dbReference type="Proteomes" id="UP000030669"/>
    </source>
</evidence>
<evidence type="ECO:0000256" key="5">
    <source>
        <dbReference type="ARBA" id="ARBA00023163"/>
    </source>
</evidence>
<evidence type="ECO:0000259" key="8">
    <source>
        <dbReference type="SMART" id="SM00657"/>
    </source>
</evidence>
<evidence type="ECO:0000256" key="4">
    <source>
        <dbReference type="ARBA" id="ARBA00022478"/>
    </source>
</evidence>
<comment type="similarity">
    <text evidence="2">Belongs to the eukaryotic RPC9 RNA polymerase subunit family.</text>
</comment>
<keyword evidence="6" id="KW-0539">Nucleus</keyword>
<accession>S7Q5S6</accession>
<dbReference type="RefSeq" id="XP_007867063.1">
    <property type="nucleotide sequence ID" value="XM_007868872.1"/>
</dbReference>
<dbReference type="InterPro" id="IPR010997">
    <property type="entry name" value="HRDC-like_sf"/>
</dbReference>
<dbReference type="GO" id="GO:0006384">
    <property type="term" value="P:transcription initiation at RNA polymerase III promoter"/>
    <property type="evidence" value="ECO:0007669"/>
    <property type="project" value="InterPro"/>
</dbReference>
<proteinExistence type="inferred from homology"/>
<dbReference type="KEGG" id="gtr:GLOTRDRAFT_111422"/>
<dbReference type="STRING" id="670483.S7Q5S6"/>
<dbReference type="InterPro" id="IPR005574">
    <property type="entry name" value="Rpb4/RPC9"/>
</dbReference>
<evidence type="ECO:0000313" key="9">
    <source>
        <dbReference type="EMBL" id="EPQ54823.1"/>
    </source>
</evidence>
<dbReference type="Pfam" id="PF03874">
    <property type="entry name" value="RNA_pol_Rpb4"/>
    <property type="match status" value="1"/>
</dbReference>
<dbReference type="AlphaFoldDB" id="S7Q5S6"/>
<reference evidence="9 10" key="1">
    <citation type="journal article" date="2012" name="Science">
        <title>The Paleozoic origin of enzymatic lignin decomposition reconstructed from 31 fungal genomes.</title>
        <authorList>
            <person name="Floudas D."/>
            <person name="Binder M."/>
            <person name="Riley R."/>
            <person name="Barry K."/>
            <person name="Blanchette R.A."/>
            <person name="Henrissat B."/>
            <person name="Martinez A.T."/>
            <person name="Otillar R."/>
            <person name="Spatafora J.W."/>
            <person name="Yadav J.S."/>
            <person name="Aerts A."/>
            <person name="Benoit I."/>
            <person name="Boyd A."/>
            <person name="Carlson A."/>
            <person name="Copeland A."/>
            <person name="Coutinho P.M."/>
            <person name="de Vries R.P."/>
            <person name="Ferreira P."/>
            <person name="Findley K."/>
            <person name="Foster B."/>
            <person name="Gaskell J."/>
            <person name="Glotzer D."/>
            <person name="Gorecki P."/>
            <person name="Heitman J."/>
            <person name="Hesse C."/>
            <person name="Hori C."/>
            <person name="Igarashi K."/>
            <person name="Jurgens J.A."/>
            <person name="Kallen N."/>
            <person name="Kersten P."/>
            <person name="Kohler A."/>
            <person name="Kuees U."/>
            <person name="Kumar T.K.A."/>
            <person name="Kuo A."/>
            <person name="LaButti K."/>
            <person name="Larrondo L.F."/>
            <person name="Lindquist E."/>
            <person name="Ling A."/>
            <person name="Lombard V."/>
            <person name="Lucas S."/>
            <person name="Lundell T."/>
            <person name="Martin R."/>
            <person name="McLaughlin D.J."/>
            <person name="Morgenstern I."/>
            <person name="Morin E."/>
            <person name="Murat C."/>
            <person name="Nagy L.G."/>
            <person name="Nolan M."/>
            <person name="Ohm R.A."/>
            <person name="Patyshakuliyeva A."/>
            <person name="Rokas A."/>
            <person name="Ruiz-Duenas F.J."/>
            <person name="Sabat G."/>
            <person name="Salamov A."/>
            <person name="Samejima M."/>
            <person name="Schmutz J."/>
            <person name="Slot J.C."/>
            <person name="St John F."/>
            <person name="Stenlid J."/>
            <person name="Sun H."/>
            <person name="Sun S."/>
            <person name="Syed K."/>
            <person name="Tsang A."/>
            <person name="Wiebenga A."/>
            <person name="Young D."/>
            <person name="Pisabarro A."/>
            <person name="Eastwood D.C."/>
            <person name="Martin F."/>
            <person name="Cullen D."/>
            <person name="Grigoriev I.V."/>
            <person name="Hibbett D.S."/>
        </authorList>
    </citation>
    <scope>NUCLEOTIDE SEQUENCE [LARGE SCALE GENOMIC DNA]</scope>
    <source>
        <strain evidence="9 10">ATCC 11539</strain>
    </source>
</reference>
<evidence type="ECO:0000256" key="7">
    <source>
        <dbReference type="SAM" id="MobiDB-lite"/>
    </source>
</evidence>
<dbReference type="Proteomes" id="UP000030669">
    <property type="component" value="Unassembled WGS sequence"/>
</dbReference>
<feature type="region of interest" description="Disordered" evidence="7">
    <location>
        <begin position="191"/>
        <end position="215"/>
    </location>
</feature>
<feature type="region of interest" description="Disordered" evidence="7">
    <location>
        <begin position="148"/>
        <end position="177"/>
    </location>
</feature>
<keyword evidence="10" id="KW-1185">Reference proteome</keyword>
<dbReference type="OMA" id="PTNMVHL"/>
<dbReference type="SMART" id="SM00657">
    <property type="entry name" value="RPOL4c"/>
    <property type="match status" value="1"/>
</dbReference>
<comment type="subcellular location">
    <subcellularLocation>
        <location evidence="1">Nucleus</location>
    </subcellularLocation>
</comment>
<dbReference type="InterPro" id="IPR038846">
    <property type="entry name" value="RPC9"/>
</dbReference>
<keyword evidence="5" id="KW-0804">Transcription</keyword>
<dbReference type="EMBL" id="KB469303">
    <property type="protein sequence ID" value="EPQ54823.1"/>
    <property type="molecule type" value="Genomic_DNA"/>
</dbReference>
<dbReference type="GO" id="GO:0000166">
    <property type="term" value="F:nucleotide binding"/>
    <property type="evidence" value="ECO:0007669"/>
    <property type="project" value="InterPro"/>
</dbReference>
<evidence type="ECO:0000256" key="6">
    <source>
        <dbReference type="ARBA" id="ARBA00023242"/>
    </source>
</evidence>
<dbReference type="SUPFAM" id="SSF47819">
    <property type="entry name" value="HRDC-like"/>
    <property type="match status" value="1"/>
</dbReference>
<gene>
    <name evidence="9" type="ORF">GLOTRDRAFT_111422</name>
</gene>
<feature type="compositionally biased region" description="Low complexity" evidence="7">
    <location>
        <begin position="162"/>
        <end position="171"/>
    </location>
</feature>
<dbReference type="Gene3D" id="1.20.1250.40">
    <property type="match status" value="1"/>
</dbReference>